<dbReference type="OrthoDB" id="9152304at2"/>
<dbReference type="CDD" id="cd00038">
    <property type="entry name" value="CAP_ED"/>
    <property type="match status" value="1"/>
</dbReference>
<dbReference type="Gene3D" id="2.60.120.10">
    <property type="entry name" value="Jelly Rolls"/>
    <property type="match status" value="1"/>
</dbReference>
<dbReference type="Pfam" id="PF00027">
    <property type="entry name" value="cNMP_binding"/>
    <property type="match status" value="1"/>
</dbReference>
<dbReference type="RefSeq" id="WP_120257808.1">
    <property type="nucleotide sequence ID" value="NZ_RAPY01000001.1"/>
</dbReference>
<evidence type="ECO:0000313" key="2">
    <source>
        <dbReference type="EMBL" id="RKE56094.1"/>
    </source>
</evidence>
<dbReference type="InterPro" id="IPR000595">
    <property type="entry name" value="cNMP-bd_dom"/>
</dbReference>
<gene>
    <name evidence="2" type="ORF">DFQ12_0946</name>
</gene>
<dbReference type="PROSITE" id="PS50042">
    <property type="entry name" value="CNMP_BINDING_3"/>
    <property type="match status" value="1"/>
</dbReference>
<reference evidence="2 3" key="1">
    <citation type="submission" date="2018-09" db="EMBL/GenBank/DDBJ databases">
        <title>Genomic Encyclopedia of Type Strains, Phase III (KMG-III): the genomes of soil and plant-associated and newly described type strains.</title>
        <authorList>
            <person name="Whitman W."/>
        </authorList>
    </citation>
    <scope>NUCLEOTIDE SEQUENCE [LARGE SCALE GENOMIC DNA]</scope>
    <source>
        <strain evidence="2 3">CECT 7938</strain>
    </source>
</reference>
<feature type="domain" description="Cyclic nucleotide-binding" evidence="1">
    <location>
        <begin position="15"/>
        <end position="136"/>
    </location>
</feature>
<dbReference type="EMBL" id="RAPY01000001">
    <property type="protein sequence ID" value="RKE56094.1"/>
    <property type="molecule type" value="Genomic_DNA"/>
</dbReference>
<evidence type="ECO:0000313" key="3">
    <source>
        <dbReference type="Proteomes" id="UP000286246"/>
    </source>
</evidence>
<evidence type="ECO:0000259" key="1">
    <source>
        <dbReference type="PROSITE" id="PS50042"/>
    </source>
</evidence>
<proteinExistence type="predicted"/>
<comment type="caution">
    <text evidence="2">The sequence shown here is derived from an EMBL/GenBank/DDBJ whole genome shotgun (WGS) entry which is preliminary data.</text>
</comment>
<organism evidence="2 3">
    <name type="scientific">Sphingobacterium detergens</name>
    <dbReference type="NCBI Taxonomy" id="1145106"/>
    <lineage>
        <taxon>Bacteria</taxon>
        <taxon>Pseudomonadati</taxon>
        <taxon>Bacteroidota</taxon>
        <taxon>Sphingobacteriia</taxon>
        <taxon>Sphingobacteriales</taxon>
        <taxon>Sphingobacteriaceae</taxon>
        <taxon>Sphingobacterium</taxon>
    </lineage>
</organism>
<dbReference type="InterPro" id="IPR018490">
    <property type="entry name" value="cNMP-bd_dom_sf"/>
</dbReference>
<name>A0A420BH72_SPHD1</name>
<dbReference type="Proteomes" id="UP000286246">
    <property type="component" value="Unassembled WGS sequence"/>
</dbReference>
<dbReference type="SUPFAM" id="SSF51206">
    <property type="entry name" value="cAMP-binding domain-like"/>
    <property type="match status" value="1"/>
</dbReference>
<keyword evidence="3" id="KW-1185">Reference proteome</keyword>
<dbReference type="AlphaFoldDB" id="A0A420BH72"/>
<accession>A0A420BH72</accession>
<dbReference type="InterPro" id="IPR014710">
    <property type="entry name" value="RmlC-like_jellyroll"/>
</dbReference>
<protein>
    <submittedName>
        <fullName evidence="2">CRP-like cAMP-binding protein</fullName>
    </submittedName>
</protein>
<sequence length="195" mass="22873">MEESLKQLFKEKIYSYHKISQVSFENLLEIATVVNLERNQVLVQQGSIGREFCFLHTGYLRAYISDEKGQIYNKNIAVGGDFVASTVSCILNRPSKFTLQAITHCSLLSLSYKKFRELLFQTDDLKSFYIHYLEKNWVIDKEEREVSIVMEEAQIRYEKFLKRHSNIENYVPLRDIASHLGITPTQLSRIRKQLK</sequence>